<accession>X1AFE4</accession>
<dbReference type="AlphaFoldDB" id="X1AFE4"/>
<dbReference type="EMBL" id="BART01009762">
    <property type="protein sequence ID" value="GAG80604.1"/>
    <property type="molecule type" value="Genomic_DNA"/>
</dbReference>
<proteinExistence type="predicted"/>
<protein>
    <submittedName>
        <fullName evidence="1">Uncharacterized protein</fullName>
    </submittedName>
</protein>
<gene>
    <name evidence="1" type="ORF">S01H4_21524</name>
</gene>
<evidence type="ECO:0000313" key="1">
    <source>
        <dbReference type="EMBL" id="GAG80604.1"/>
    </source>
</evidence>
<name>X1AFE4_9ZZZZ</name>
<reference evidence="1" key="1">
    <citation type="journal article" date="2014" name="Front. Microbiol.">
        <title>High frequency of phylogenetically diverse reductive dehalogenase-homologous genes in deep subseafloor sedimentary metagenomes.</title>
        <authorList>
            <person name="Kawai M."/>
            <person name="Futagami T."/>
            <person name="Toyoda A."/>
            <person name="Takaki Y."/>
            <person name="Nishi S."/>
            <person name="Hori S."/>
            <person name="Arai W."/>
            <person name="Tsubouchi T."/>
            <person name="Morono Y."/>
            <person name="Uchiyama I."/>
            <person name="Ito T."/>
            <person name="Fujiyama A."/>
            <person name="Inagaki F."/>
            <person name="Takami H."/>
        </authorList>
    </citation>
    <scope>NUCLEOTIDE SEQUENCE</scope>
    <source>
        <strain evidence="1">Expedition CK06-06</strain>
    </source>
</reference>
<organism evidence="1">
    <name type="scientific">marine sediment metagenome</name>
    <dbReference type="NCBI Taxonomy" id="412755"/>
    <lineage>
        <taxon>unclassified sequences</taxon>
        <taxon>metagenomes</taxon>
        <taxon>ecological metagenomes</taxon>
    </lineage>
</organism>
<comment type="caution">
    <text evidence="1">The sequence shown here is derived from an EMBL/GenBank/DDBJ whole genome shotgun (WGS) entry which is preliminary data.</text>
</comment>
<sequence>MTRRPKDRKTWRRFLGAGHIGNPLEKVSDEPMDFTPPVKKEEKKIGLCVHNAYCNKRIEQGYNCLKPESNICGQIKKFYDKYGEQGNNLGGGS</sequence>